<dbReference type="EMBL" id="CATQJL010000316">
    <property type="protein sequence ID" value="CAJ0605317.1"/>
    <property type="molecule type" value="Genomic_DNA"/>
</dbReference>
<evidence type="ECO:0000313" key="1">
    <source>
        <dbReference type="EMBL" id="CAJ0605317.1"/>
    </source>
</evidence>
<comment type="caution">
    <text evidence="1">The sequence shown here is derived from an EMBL/GenBank/DDBJ whole genome shotgun (WGS) entry which is preliminary data.</text>
</comment>
<reference evidence="1" key="1">
    <citation type="submission" date="2023-07" db="EMBL/GenBank/DDBJ databases">
        <authorList>
            <consortium name="CYATHOMIX"/>
        </authorList>
    </citation>
    <scope>NUCLEOTIDE SEQUENCE</scope>
    <source>
        <strain evidence="1">N/A</strain>
    </source>
</reference>
<gene>
    <name evidence="1" type="ORF">CYNAS_LOCUS17300</name>
</gene>
<keyword evidence="2" id="KW-1185">Reference proteome</keyword>
<evidence type="ECO:0000313" key="2">
    <source>
        <dbReference type="Proteomes" id="UP001176961"/>
    </source>
</evidence>
<proteinExistence type="predicted"/>
<organism evidence="1 2">
    <name type="scientific">Cylicocyclus nassatus</name>
    <name type="common">Nematode worm</name>
    <dbReference type="NCBI Taxonomy" id="53992"/>
    <lineage>
        <taxon>Eukaryota</taxon>
        <taxon>Metazoa</taxon>
        <taxon>Ecdysozoa</taxon>
        <taxon>Nematoda</taxon>
        <taxon>Chromadorea</taxon>
        <taxon>Rhabditida</taxon>
        <taxon>Rhabditina</taxon>
        <taxon>Rhabditomorpha</taxon>
        <taxon>Strongyloidea</taxon>
        <taxon>Strongylidae</taxon>
        <taxon>Cylicocyclus</taxon>
    </lineage>
</organism>
<protein>
    <submittedName>
        <fullName evidence="1">Uncharacterized protein</fullName>
    </submittedName>
</protein>
<dbReference type="AlphaFoldDB" id="A0AA36MDA8"/>
<dbReference type="Proteomes" id="UP001176961">
    <property type="component" value="Unassembled WGS sequence"/>
</dbReference>
<name>A0AA36MDA8_CYLNA</name>
<sequence length="177" mass="20402">MAQLGKDLLPKLDTNSRQQFLRCLNAITDKRDVVSAAKCLIEAKENYEEKKTQGSFAAEPFTVTKENHEREDAKSFAVAGKRIRPLASKKLLFSKRITFSSANGLPNFLILSRNNGKREYKNLLRKKYKKRLENAEEHLRRYRTRRAKRSPHRLVIDEISKSDTNGFQASSFCPDNV</sequence>
<accession>A0AA36MDA8</accession>